<comment type="caution">
    <text evidence="10">The sequence shown here is derived from an EMBL/GenBank/DDBJ whole genome shotgun (WGS) entry which is preliminary data.</text>
</comment>
<feature type="domain" description="Disulphide bond isomerase DsbC/G N-terminal" evidence="8">
    <location>
        <begin position="26"/>
        <end position="84"/>
    </location>
</feature>
<dbReference type="InterPro" id="IPR018950">
    <property type="entry name" value="DiS-bond_isomerase_DsbC/G_N"/>
</dbReference>
<dbReference type="Gene3D" id="3.10.450.70">
    <property type="entry name" value="Disulphide bond isomerase, DsbC/G, N-terminal"/>
    <property type="match status" value="1"/>
</dbReference>
<evidence type="ECO:0000259" key="9">
    <source>
        <dbReference type="Pfam" id="PF13098"/>
    </source>
</evidence>
<dbReference type="InterPro" id="IPR036249">
    <property type="entry name" value="Thioredoxin-like_sf"/>
</dbReference>
<accession>A0A162WAF8</accession>
<keyword evidence="5" id="KW-1015">Disulfide bond</keyword>
<evidence type="ECO:0000256" key="6">
    <source>
        <dbReference type="ARBA" id="ARBA00023284"/>
    </source>
</evidence>
<dbReference type="PANTHER" id="PTHR35272">
    <property type="entry name" value="THIOL:DISULFIDE INTERCHANGE PROTEIN DSBC-RELATED"/>
    <property type="match status" value="1"/>
</dbReference>
<gene>
    <name evidence="10" type="ORF">J7561_02580</name>
</gene>
<evidence type="ECO:0000313" key="10">
    <source>
        <dbReference type="EMBL" id="MBS7824089.1"/>
    </source>
</evidence>
<dbReference type="RefSeq" id="WP_008314279.1">
    <property type="nucleotide sequence ID" value="NZ_CP115969.1"/>
</dbReference>
<evidence type="ECO:0000259" key="8">
    <source>
        <dbReference type="Pfam" id="PF10411"/>
    </source>
</evidence>
<dbReference type="PANTHER" id="PTHR35272:SF3">
    <property type="entry name" value="THIOL:DISULFIDE INTERCHANGE PROTEIN DSBC"/>
    <property type="match status" value="1"/>
</dbReference>
<dbReference type="InterPro" id="IPR012336">
    <property type="entry name" value="Thioredoxin-like_fold"/>
</dbReference>
<feature type="chain" id="PRO_5015018329" description="Thiol:disulfide interchange protein" evidence="7">
    <location>
        <begin position="21"/>
        <end position="236"/>
    </location>
</feature>
<organism evidence="10 11">
    <name type="scientific">Wohlfahrtiimonas chitiniclastica</name>
    <dbReference type="NCBI Taxonomy" id="400946"/>
    <lineage>
        <taxon>Bacteria</taxon>
        <taxon>Pseudomonadati</taxon>
        <taxon>Pseudomonadota</taxon>
        <taxon>Gammaproteobacteria</taxon>
        <taxon>Cardiobacteriales</taxon>
        <taxon>Ignatzschineriaceae</taxon>
        <taxon>Wohlfahrtiimonas</taxon>
    </lineage>
</organism>
<evidence type="ECO:0000256" key="2">
    <source>
        <dbReference type="ARBA" id="ARBA00009813"/>
    </source>
</evidence>
<dbReference type="InterPro" id="IPR051470">
    <property type="entry name" value="Thiol:disulfide_interchange"/>
</dbReference>
<evidence type="ECO:0000256" key="3">
    <source>
        <dbReference type="ARBA" id="ARBA00022729"/>
    </source>
</evidence>
<protein>
    <recommendedName>
        <fullName evidence="7">Thiol:disulfide interchange protein</fullName>
    </recommendedName>
</protein>
<dbReference type="CDD" id="cd03020">
    <property type="entry name" value="DsbA_DsbC_DsbG"/>
    <property type="match status" value="1"/>
</dbReference>
<dbReference type="Pfam" id="PF13098">
    <property type="entry name" value="Thioredoxin_2"/>
    <property type="match status" value="1"/>
</dbReference>
<dbReference type="PROSITE" id="PS00194">
    <property type="entry name" value="THIOREDOXIN_1"/>
    <property type="match status" value="1"/>
</dbReference>
<proteinExistence type="inferred from homology"/>
<reference evidence="10" key="1">
    <citation type="submission" date="2021-03" db="EMBL/GenBank/DDBJ databases">
        <title>Identification and antibiotic profiling of Wohlfahrtiimonas chitiniclastica, an underestimated human pathogen.</title>
        <authorList>
            <person name="Kopf A."/>
            <person name="Bunk B."/>
            <person name="Coldewey S."/>
            <person name="Gunzer F."/>
            <person name="Riedel T."/>
            <person name="Schroettner P."/>
        </authorList>
    </citation>
    <scope>NUCLEOTIDE SEQUENCE</scope>
    <source>
        <strain evidence="10">DSM 100917</strain>
    </source>
</reference>
<dbReference type="InterPro" id="IPR017937">
    <property type="entry name" value="Thioredoxin_CS"/>
</dbReference>
<evidence type="ECO:0000313" key="11">
    <source>
        <dbReference type="Proteomes" id="UP000680020"/>
    </source>
</evidence>
<dbReference type="AlphaFoldDB" id="A0A162WAF8"/>
<dbReference type="SUPFAM" id="SSF54423">
    <property type="entry name" value="DsbC/DsbG N-terminal domain-like"/>
    <property type="match status" value="1"/>
</dbReference>
<dbReference type="GO" id="GO:0042597">
    <property type="term" value="C:periplasmic space"/>
    <property type="evidence" value="ECO:0007669"/>
    <property type="project" value="UniProtKB-SubCell"/>
</dbReference>
<dbReference type="Proteomes" id="UP000680020">
    <property type="component" value="Unassembled WGS sequence"/>
</dbReference>
<comment type="subcellular location">
    <subcellularLocation>
        <location evidence="1 7">Periplasm</location>
    </subcellularLocation>
</comment>
<evidence type="ECO:0000256" key="5">
    <source>
        <dbReference type="ARBA" id="ARBA00023157"/>
    </source>
</evidence>
<dbReference type="InterPro" id="IPR033954">
    <property type="entry name" value="DiS-bond_Isoase_DsbC/G"/>
</dbReference>
<evidence type="ECO:0000256" key="7">
    <source>
        <dbReference type="RuleBase" id="RU364038"/>
    </source>
</evidence>
<sequence>MRKIAVAMGLLAATTAVSFAKPDLSHIQEVLGGMKVEKAVPSDVKGVYELYIEDVNLPLYLSADGRYLIEGQITDLVNRVNLTENRQNTIRTNALDKIDVKDMIVYPAKGEKKNTITVFTDVNCPYCKKLHDEIPKYNDAGIEVRYLAFPAIATKTRMESVWCSKDPKATVDAAMHKRAFDTNVKCTGQSPVEAQYQLGMSFGITGTPNIILDNGQMIGGYVPAAELIHLINSTEK</sequence>
<evidence type="ECO:0000256" key="4">
    <source>
        <dbReference type="ARBA" id="ARBA00022764"/>
    </source>
</evidence>
<dbReference type="GeneID" id="58262836"/>
<comment type="function">
    <text evidence="7">Required for disulfide bond formation in some periplasmic proteins. Acts by transferring its disulfide bond to other proteins and is reduced in the process.</text>
</comment>
<dbReference type="Pfam" id="PF10411">
    <property type="entry name" value="DsbC_N"/>
    <property type="match status" value="1"/>
</dbReference>
<keyword evidence="3 7" id="KW-0732">Signal</keyword>
<name>A0A162WAF8_9GAMM</name>
<feature type="domain" description="Thioredoxin-like fold" evidence="9">
    <location>
        <begin position="108"/>
        <end position="230"/>
    </location>
</feature>
<dbReference type="Gene3D" id="3.40.30.10">
    <property type="entry name" value="Glutaredoxin"/>
    <property type="match status" value="1"/>
</dbReference>
<evidence type="ECO:0000256" key="1">
    <source>
        <dbReference type="ARBA" id="ARBA00004418"/>
    </source>
</evidence>
<keyword evidence="6 7" id="KW-0676">Redox-active center</keyword>
<keyword evidence="4 7" id="KW-0574">Periplasm</keyword>
<comment type="similarity">
    <text evidence="2 7">Belongs to the thioredoxin family. DsbC subfamily.</text>
</comment>
<dbReference type="SUPFAM" id="SSF52833">
    <property type="entry name" value="Thioredoxin-like"/>
    <property type="match status" value="1"/>
</dbReference>
<dbReference type="InterPro" id="IPR009094">
    <property type="entry name" value="DiS-bond_isomerase_DsbC/G_N_sf"/>
</dbReference>
<feature type="signal peptide" evidence="7">
    <location>
        <begin position="1"/>
        <end position="20"/>
    </location>
</feature>
<dbReference type="EMBL" id="JAGIBU010000001">
    <property type="protein sequence ID" value="MBS7824089.1"/>
    <property type="molecule type" value="Genomic_DNA"/>
</dbReference>